<comment type="caution">
    <text evidence="3">The sequence shown here is derived from an EMBL/GenBank/DDBJ whole genome shotgun (WGS) entry which is preliminary data.</text>
</comment>
<keyword evidence="2" id="KW-0812">Transmembrane</keyword>
<keyword evidence="4" id="KW-1185">Reference proteome</keyword>
<evidence type="ECO:0000313" key="4">
    <source>
        <dbReference type="Proteomes" id="UP000475545"/>
    </source>
</evidence>
<feature type="compositionally biased region" description="Acidic residues" evidence="1">
    <location>
        <begin position="1"/>
        <end position="11"/>
    </location>
</feature>
<dbReference type="EMBL" id="WMBR01000001">
    <property type="protein sequence ID" value="MXP20199.1"/>
    <property type="molecule type" value="Genomic_DNA"/>
</dbReference>
<organism evidence="3 4">
    <name type="scientific">Gordonia mangrovi</name>
    <dbReference type="NCBI Taxonomy" id="2665643"/>
    <lineage>
        <taxon>Bacteria</taxon>
        <taxon>Bacillati</taxon>
        <taxon>Actinomycetota</taxon>
        <taxon>Actinomycetes</taxon>
        <taxon>Mycobacteriales</taxon>
        <taxon>Gordoniaceae</taxon>
        <taxon>Gordonia</taxon>
    </lineage>
</organism>
<dbReference type="AlphaFoldDB" id="A0A6L7GJU2"/>
<feature type="transmembrane region" description="Helical" evidence="2">
    <location>
        <begin position="124"/>
        <end position="142"/>
    </location>
</feature>
<feature type="transmembrane region" description="Helical" evidence="2">
    <location>
        <begin position="201"/>
        <end position="220"/>
    </location>
</feature>
<accession>A0A6L7GJU2</accession>
<keyword evidence="2" id="KW-1133">Transmembrane helix</keyword>
<dbReference type="Proteomes" id="UP000475545">
    <property type="component" value="Unassembled WGS sequence"/>
</dbReference>
<evidence type="ECO:0000313" key="3">
    <source>
        <dbReference type="EMBL" id="MXP20199.1"/>
    </source>
</evidence>
<reference evidence="3 4" key="1">
    <citation type="submission" date="2019-11" db="EMBL/GenBank/DDBJ databases">
        <title>Gordonia sp. nov., a novel actinobacterium isolated from mangrove soil in Hainan.</title>
        <authorList>
            <person name="Huang X."/>
            <person name="Xie Y."/>
            <person name="Chu X."/>
            <person name="Xiao K."/>
        </authorList>
    </citation>
    <scope>NUCLEOTIDE SEQUENCE [LARGE SCALE GENOMIC DNA]</scope>
    <source>
        <strain evidence="3 4">HNM0687</strain>
    </source>
</reference>
<feature type="region of interest" description="Disordered" evidence="1">
    <location>
        <begin position="437"/>
        <end position="457"/>
    </location>
</feature>
<evidence type="ECO:0000256" key="1">
    <source>
        <dbReference type="SAM" id="MobiDB-lite"/>
    </source>
</evidence>
<sequence length="457" mass="50202">MSTTDDLDSEAQLEPPQQTVRAEAPDTGTREGRELTHGEVRIPIQAITAMEHQQLDRSAEISSRIARLKAAATACAAWLMKRGLTETGTWISDQAAYKRHHEAAVDEKNGDDVALARRPRIAQWMYVSLFAVLVVADFWFFFALWSDVEDSPGLLSAESLQAFIYALITPVVQFTVALAFGRVVAAWLHTGKGMSDKDRRLLIVVGGIALVSVLAVVFGVMQRMTVLHAADGGVSLNPVLFYSLFLLLPLGLGIAEALRHDHDVAIDDYRRTAKDAAAAHVDETVDTGTALYEEWVGAYESVTELRDETRLQLQEPLRAAADLISQERAHHGHDGSYAKVLWSSHEGPYVGEKWVDIELPTGAVDQVIDGPIPRVNLDRVNRLDAAMTEHKPPTAGEWMAEVKKVLVRGGDTTAHDVVANDAQVADAEDVVDEAWGRELDEKMDDALAENDLKSSDR</sequence>
<evidence type="ECO:0000256" key="2">
    <source>
        <dbReference type="SAM" id="Phobius"/>
    </source>
</evidence>
<protein>
    <submittedName>
        <fullName evidence="3">Uncharacterized protein</fullName>
    </submittedName>
</protein>
<feature type="transmembrane region" description="Helical" evidence="2">
    <location>
        <begin position="240"/>
        <end position="258"/>
    </location>
</feature>
<proteinExistence type="predicted"/>
<gene>
    <name evidence="3" type="ORF">GIY30_02285</name>
</gene>
<name>A0A6L7GJU2_9ACTN</name>
<feature type="region of interest" description="Disordered" evidence="1">
    <location>
        <begin position="1"/>
        <end position="35"/>
    </location>
</feature>
<dbReference type="RefSeq" id="WP_160900366.1">
    <property type="nucleotide sequence ID" value="NZ_CP102850.1"/>
</dbReference>
<keyword evidence="2" id="KW-0472">Membrane</keyword>
<feature type="transmembrane region" description="Helical" evidence="2">
    <location>
        <begin position="162"/>
        <end position="189"/>
    </location>
</feature>